<sequence length="219" mass="25207">MAVPREGVSQNPELQVTGPPRSLTQKLPVHYYRYLFTDVGRILRSTKVARSVSEEKLLRNAAQLACNDGDQKDEQKVRVLEWCMWSDRHGENWESRTPAATWPEFRASHYYKWIGGIYTLNVETPDKANVIQLLLVTTTSPGIRDDSSDFKFVTSLHRLRPSLLSMFMSPAGCYQQSDKLMSRRKLPAKRNTRKGRMPCTGTWETYKRHEEPLGMVEDG</sequence>
<reference evidence="2" key="2">
    <citation type="journal article" date="2023" name="IMA Fungus">
        <title>Comparative genomic study of the Penicillium genus elucidates a diverse pangenome and 15 lateral gene transfer events.</title>
        <authorList>
            <person name="Petersen C."/>
            <person name="Sorensen T."/>
            <person name="Nielsen M.R."/>
            <person name="Sondergaard T.E."/>
            <person name="Sorensen J.L."/>
            <person name="Fitzpatrick D.A."/>
            <person name="Frisvad J.C."/>
            <person name="Nielsen K.L."/>
        </authorList>
    </citation>
    <scope>NUCLEOTIDE SEQUENCE</scope>
    <source>
        <strain evidence="2">IBT 19713</strain>
    </source>
</reference>
<protein>
    <submittedName>
        <fullName evidence="2">Uncharacterized protein</fullName>
    </submittedName>
</protein>
<dbReference type="OrthoDB" id="10285109at2759"/>
<accession>A0A9W9NUD1</accession>
<comment type="caution">
    <text evidence="2">The sequence shown here is derived from an EMBL/GenBank/DDBJ whole genome shotgun (WGS) entry which is preliminary data.</text>
</comment>
<evidence type="ECO:0000313" key="2">
    <source>
        <dbReference type="EMBL" id="KAJ5226392.1"/>
    </source>
</evidence>
<dbReference type="GeneID" id="83204216"/>
<gene>
    <name evidence="2" type="ORF">N7468_007617</name>
</gene>
<name>A0A9W9NUD1_9EURO</name>
<dbReference type="RefSeq" id="XP_058329803.1">
    <property type="nucleotide sequence ID" value="XM_058476913.1"/>
</dbReference>
<dbReference type="Proteomes" id="UP001150941">
    <property type="component" value="Unassembled WGS sequence"/>
</dbReference>
<evidence type="ECO:0000256" key="1">
    <source>
        <dbReference type="SAM" id="MobiDB-lite"/>
    </source>
</evidence>
<reference evidence="2" key="1">
    <citation type="submission" date="2022-11" db="EMBL/GenBank/DDBJ databases">
        <authorList>
            <person name="Petersen C."/>
        </authorList>
    </citation>
    <scope>NUCLEOTIDE SEQUENCE</scope>
    <source>
        <strain evidence="2">IBT 19713</strain>
    </source>
</reference>
<feature type="region of interest" description="Disordered" evidence="1">
    <location>
        <begin position="1"/>
        <end position="21"/>
    </location>
</feature>
<evidence type="ECO:0000313" key="3">
    <source>
        <dbReference type="Proteomes" id="UP001150941"/>
    </source>
</evidence>
<dbReference type="EMBL" id="JAPQKS010000005">
    <property type="protein sequence ID" value="KAJ5226392.1"/>
    <property type="molecule type" value="Genomic_DNA"/>
</dbReference>
<proteinExistence type="predicted"/>
<dbReference type="AlphaFoldDB" id="A0A9W9NUD1"/>
<keyword evidence="3" id="KW-1185">Reference proteome</keyword>
<organism evidence="2 3">
    <name type="scientific">Penicillium chermesinum</name>
    <dbReference type="NCBI Taxonomy" id="63820"/>
    <lineage>
        <taxon>Eukaryota</taxon>
        <taxon>Fungi</taxon>
        <taxon>Dikarya</taxon>
        <taxon>Ascomycota</taxon>
        <taxon>Pezizomycotina</taxon>
        <taxon>Eurotiomycetes</taxon>
        <taxon>Eurotiomycetidae</taxon>
        <taxon>Eurotiales</taxon>
        <taxon>Aspergillaceae</taxon>
        <taxon>Penicillium</taxon>
    </lineage>
</organism>